<dbReference type="Gene3D" id="3.40.390.30">
    <property type="entry name" value="Metalloproteases ('zincins'), catalytic domain"/>
    <property type="match status" value="1"/>
</dbReference>
<name>A0A1G2DXI3_9BACT</name>
<accession>A0A1G2DXI3</accession>
<evidence type="ECO:0000256" key="5">
    <source>
        <dbReference type="ARBA" id="ARBA00022759"/>
    </source>
</evidence>
<dbReference type="InterPro" id="IPR002036">
    <property type="entry name" value="YbeY"/>
</dbReference>
<keyword evidence="5" id="KW-0255">Endonuclease</keyword>
<gene>
    <name evidence="8" type="ORF">A2V72_02240</name>
</gene>
<evidence type="ECO:0000256" key="3">
    <source>
        <dbReference type="ARBA" id="ARBA00022722"/>
    </source>
</evidence>
<dbReference type="SUPFAM" id="SSF55486">
    <property type="entry name" value="Metalloproteases ('zincins'), catalytic domain"/>
    <property type="match status" value="1"/>
</dbReference>
<keyword evidence="6" id="KW-0378">Hydrolase</keyword>
<sequence>MIKVYVNKQSYYPVSAPKIKKVVRDFLKAKGIKSNAEISIALVGNSKMMDLCKKYLKENTLHNVLSFTESEVGQKFIYPPENSIRLGEVVVCYQKAVEEAKKEQKLIEQKVVELILHGTGHLLGHHHEE</sequence>
<evidence type="ECO:0000256" key="1">
    <source>
        <dbReference type="ARBA" id="ARBA00001947"/>
    </source>
</evidence>
<evidence type="ECO:0000256" key="2">
    <source>
        <dbReference type="ARBA" id="ARBA00010875"/>
    </source>
</evidence>
<dbReference type="GO" id="GO:0046872">
    <property type="term" value="F:metal ion binding"/>
    <property type="evidence" value="ECO:0007669"/>
    <property type="project" value="UniProtKB-KW"/>
</dbReference>
<dbReference type="NCBIfam" id="TIGR00043">
    <property type="entry name" value="rRNA maturation RNase YbeY"/>
    <property type="match status" value="1"/>
</dbReference>
<dbReference type="EMBL" id="MHLW01000006">
    <property type="protein sequence ID" value="OGZ18286.1"/>
    <property type="molecule type" value="Genomic_DNA"/>
</dbReference>
<comment type="caution">
    <text evidence="8">The sequence shown here is derived from an EMBL/GenBank/DDBJ whole genome shotgun (WGS) entry which is preliminary data.</text>
</comment>
<keyword evidence="4" id="KW-0479">Metal-binding</keyword>
<evidence type="ECO:0000313" key="8">
    <source>
        <dbReference type="EMBL" id="OGZ18286.1"/>
    </source>
</evidence>
<evidence type="ECO:0000256" key="4">
    <source>
        <dbReference type="ARBA" id="ARBA00022723"/>
    </source>
</evidence>
<comment type="similarity">
    <text evidence="2">Belongs to the endoribonuclease YbeY family.</text>
</comment>
<dbReference type="Pfam" id="PF02130">
    <property type="entry name" value="YbeY"/>
    <property type="match status" value="1"/>
</dbReference>
<dbReference type="GO" id="GO:0006364">
    <property type="term" value="P:rRNA processing"/>
    <property type="evidence" value="ECO:0007669"/>
    <property type="project" value="InterPro"/>
</dbReference>
<keyword evidence="3" id="KW-0540">Nuclease</keyword>
<organism evidence="8 9">
    <name type="scientific">Candidatus Nealsonbacteria bacterium RBG_13_37_56</name>
    <dbReference type="NCBI Taxonomy" id="1801661"/>
    <lineage>
        <taxon>Bacteria</taxon>
        <taxon>Candidatus Nealsoniibacteriota</taxon>
    </lineage>
</organism>
<dbReference type="GO" id="GO:0004222">
    <property type="term" value="F:metalloendopeptidase activity"/>
    <property type="evidence" value="ECO:0007669"/>
    <property type="project" value="InterPro"/>
</dbReference>
<comment type="cofactor">
    <cofactor evidence="1">
        <name>Zn(2+)</name>
        <dbReference type="ChEBI" id="CHEBI:29105"/>
    </cofactor>
</comment>
<dbReference type="GO" id="GO:0004519">
    <property type="term" value="F:endonuclease activity"/>
    <property type="evidence" value="ECO:0007669"/>
    <property type="project" value="UniProtKB-KW"/>
</dbReference>
<evidence type="ECO:0000256" key="6">
    <source>
        <dbReference type="ARBA" id="ARBA00022801"/>
    </source>
</evidence>
<evidence type="ECO:0000256" key="7">
    <source>
        <dbReference type="ARBA" id="ARBA00022833"/>
    </source>
</evidence>
<dbReference type="AlphaFoldDB" id="A0A1G2DXI3"/>
<dbReference type="InterPro" id="IPR023091">
    <property type="entry name" value="MetalPrtase_cat_dom_sf_prd"/>
</dbReference>
<dbReference type="Proteomes" id="UP000178893">
    <property type="component" value="Unassembled WGS sequence"/>
</dbReference>
<proteinExistence type="inferred from homology"/>
<keyword evidence="7" id="KW-0862">Zinc</keyword>
<protein>
    <submittedName>
        <fullName evidence="8">rRNA maturation RNase YbeY</fullName>
    </submittedName>
</protein>
<reference evidence="8 9" key="1">
    <citation type="journal article" date="2016" name="Nat. Commun.">
        <title>Thousands of microbial genomes shed light on interconnected biogeochemical processes in an aquifer system.</title>
        <authorList>
            <person name="Anantharaman K."/>
            <person name="Brown C.T."/>
            <person name="Hug L.A."/>
            <person name="Sharon I."/>
            <person name="Castelle C.J."/>
            <person name="Probst A.J."/>
            <person name="Thomas B.C."/>
            <person name="Singh A."/>
            <person name="Wilkins M.J."/>
            <person name="Karaoz U."/>
            <person name="Brodie E.L."/>
            <person name="Williams K.H."/>
            <person name="Hubbard S.S."/>
            <person name="Banfield J.F."/>
        </authorList>
    </citation>
    <scope>NUCLEOTIDE SEQUENCE [LARGE SCALE GENOMIC DNA]</scope>
</reference>
<evidence type="ECO:0000313" key="9">
    <source>
        <dbReference type="Proteomes" id="UP000178893"/>
    </source>
</evidence>